<proteinExistence type="predicted"/>
<comment type="caution">
    <text evidence="1">The sequence shown here is derived from an EMBL/GenBank/DDBJ whole genome shotgun (WGS) entry which is preliminary data.</text>
</comment>
<dbReference type="AlphaFoldDB" id="A0A8X6TT09"/>
<accession>A0A8X6TT09</accession>
<organism evidence="1 2">
    <name type="scientific">Nephila pilipes</name>
    <name type="common">Giant wood spider</name>
    <name type="synonym">Nephila maculata</name>
    <dbReference type="NCBI Taxonomy" id="299642"/>
    <lineage>
        <taxon>Eukaryota</taxon>
        <taxon>Metazoa</taxon>
        <taxon>Ecdysozoa</taxon>
        <taxon>Arthropoda</taxon>
        <taxon>Chelicerata</taxon>
        <taxon>Arachnida</taxon>
        <taxon>Araneae</taxon>
        <taxon>Araneomorphae</taxon>
        <taxon>Entelegynae</taxon>
        <taxon>Araneoidea</taxon>
        <taxon>Nephilidae</taxon>
        <taxon>Nephila</taxon>
    </lineage>
</organism>
<dbReference type="EMBL" id="BMAW01016119">
    <property type="protein sequence ID" value="GFT47223.1"/>
    <property type="molecule type" value="Genomic_DNA"/>
</dbReference>
<sequence>MIASSHGKAHNHLSLQDLTVCERQTVRANHSHKLNHLNKSNSDTIFSVELCCSSPTSLLNKYWPLNLNPEAKGVGYLSCRR</sequence>
<reference evidence="1" key="1">
    <citation type="submission" date="2020-08" db="EMBL/GenBank/DDBJ databases">
        <title>Multicomponent nature underlies the extraordinary mechanical properties of spider dragline silk.</title>
        <authorList>
            <person name="Kono N."/>
            <person name="Nakamura H."/>
            <person name="Mori M."/>
            <person name="Yoshida Y."/>
            <person name="Ohtoshi R."/>
            <person name="Malay A.D."/>
            <person name="Moran D.A.P."/>
            <person name="Tomita M."/>
            <person name="Numata K."/>
            <person name="Arakawa K."/>
        </authorList>
    </citation>
    <scope>NUCLEOTIDE SEQUENCE</scope>
</reference>
<name>A0A8X6TT09_NEPPI</name>
<evidence type="ECO:0000313" key="2">
    <source>
        <dbReference type="Proteomes" id="UP000887013"/>
    </source>
</evidence>
<evidence type="ECO:0000313" key="1">
    <source>
        <dbReference type="EMBL" id="GFT47223.1"/>
    </source>
</evidence>
<protein>
    <submittedName>
        <fullName evidence="1">Uncharacterized protein</fullName>
    </submittedName>
</protein>
<gene>
    <name evidence="1" type="ORF">NPIL_502991</name>
</gene>
<dbReference type="Proteomes" id="UP000887013">
    <property type="component" value="Unassembled WGS sequence"/>
</dbReference>
<keyword evidence="2" id="KW-1185">Reference proteome</keyword>